<protein>
    <submittedName>
        <fullName evidence="2">Uncharacterized protein</fullName>
    </submittedName>
</protein>
<sequence length="121" mass="14072">MSSGTRRAFKKVDTDQRRQSLNAAEMTDMNNKLTIMKNNMLTKDDIKTIVSDITSSILLSFKEELNAIHEKLDTTLRENELLRKENDKLRADFNELKETSETETENKRSHKHGELQRAIFS</sequence>
<feature type="region of interest" description="Disordered" evidence="1">
    <location>
        <begin position="1"/>
        <end position="23"/>
    </location>
</feature>
<comment type="caution">
    <text evidence="2">The sequence shown here is derived from an EMBL/GenBank/DDBJ whole genome shotgun (WGS) entry which is preliminary data.</text>
</comment>
<keyword evidence="3" id="KW-1185">Reference proteome</keyword>
<accession>A0AAN8J5C9</accession>
<proteinExistence type="predicted"/>
<dbReference type="Proteomes" id="UP001347796">
    <property type="component" value="Unassembled WGS sequence"/>
</dbReference>
<dbReference type="EMBL" id="JAZGQO010000015">
    <property type="protein sequence ID" value="KAK6169660.1"/>
    <property type="molecule type" value="Genomic_DNA"/>
</dbReference>
<dbReference type="AlphaFoldDB" id="A0AAN8J5C9"/>
<evidence type="ECO:0000256" key="1">
    <source>
        <dbReference type="SAM" id="MobiDB-lite"/>
    </source>
</evidence>
<evidence type="ECO:0000313" key="3">
    <source>
        <dbReference type="Proteomes" id="UP001347796"/>
    </source>
</evidence>
<organism evidence="2 3">
    <name type="scientific">Patella caerulea</name>
    <name type="common">Rayed Mediterranean limpet</name>
    <dbReference type="NCBI Taxonomy" id="87958"/>
    <lineage>
        <taxon>Eukaryota</taxon>
        <taxon>Metazoa</taxon>
        <taxon>Spiralia</taxon>
        <taxon>Lophotrochozoa</taxon>
        <taxon>Mollusca</taxon>
        <taxon>Gastropoda</taxon>
        <taxon>Patellogastropoda</taxon>
        <taxon>Patelloidea</taxon>
        <taxon>Patellidae</taxon>
        <taxon>Patella</taxon>
    </lineage>
</organism>
<reference evidence="2 3" key="1">
    <citation type="submission" date="2024-01" db="EMBL/GenBank/DDBJ databases">
        <title>The genome of the rayed Mediterranean limpet Patella caerulea (Linnaeus, 1758).</title>
        <authorList>
            <person name="Anh-Thu Weber A."/>
            <person name="Halstead-Nussloch G."/>
        </authorList>
    </citation>
    <scope>NUCLEOTIDE SEQUENCE [LARGE SCALE GENOMIC DNA]</scope>
    <source>
        <strain evidence="2">AATW-2023a</strain>
        <tissue evidence="2">Whole specimen</tissue>
    </source>
</reference>
<gene>
    <name evidence="2" type="ORF">SNE40_020662</name>
</gene>
<feature type="compositionally biased region" description="Basic and acidic residues" evidence="1">
    <location>
        <begin position="93"/>
        <end position="115"/>
    </location>
</feature>
<feature type="region of interest" description="Disordered" evidence="1">
    <location>
        <begin position="93"/>
        <end position="121"/>
    </location>
</feature>
<name>A0AAN8J5C9_PATCE</name>
<evidence type="ECO:0000313" key="2">
    <source>
        <dbReference type="EMBL" id="KAK6169660.1"/>
    </source>
</evidence>